<gene>
    <name evidence="1" type="ORF">G6F50_018698</name>
</gene>
<accession>A0A9P6XLP5</accession>
<dbReference type="Proteomes" id="UP000740926">
    <property type="component" value="Unassembled WGS sequence"/>
</dbReference>
<evidence type="ECO:0000313" key="2">
    <source>
        <dbReference type="Proteomes" id="UP000740926"/>
    </source>
</evidence>
<organism evidence="1 2">
    <name type="scientific">Rhizopus delemar</name>
    <dbReference type="NCBI Taxonomy" id="936053"/>
    <lineage>
        <taxon>Eukaryota</taxon>
        <taxon>Fungi</taxon>
        <taxon>Fungi incertae sedis</taxon>
        <taxon>Mucoromycota</taxon>
        <taxon>Mucoromycotina</taxon>
        <taxon>Mucoromycetes</taxon>
        <taxon>Mucorales</taxon>
        <taxon>Mucorineae</taxon>
        <taxon>Rhizopodaceae</taxon>
        <taxon>Rhizopus</taxon>
    </lineage>
</organism>
<dbReference type="AlphaFoldDB" id="A0A9P6XLP5"/>
<name>A0A9P6XLP5_9FUNG</name>
<proteinExistence type="predicted"/>
<keyword evidence="2" id="KW-1185">Reference proteome</keyword>
<comment type="caution">
    <text evidence="1">The sequence shown here is derived from an EMBL/GenBank/DDBJ whole genome shotgun (WGS) entry which is preliminary data.</text>
</comment>
<sequence length="68" mass="7012">MAVSTQISVIRIISCSGTMVAISLTSRIAAQACGIRLLSLITCSTAATPSPTGTTMSTRPISLSWRAV</sequence>
<reference evidence="1 2" key="1">
    <citation type="journal article" date="2020" name="Microb. Genom.">
        <title>Genetic diversity of clinical and environmental Mucorales isolates obtained from an investigation of mucormycosis cases among solid organ transplant recipients.</title>
        <authorList>
            <person name="Nguyen M.H."/>
            <person name="Kaul D."/>
            <person name="Muto C."/>
            <person name="Cheng S.J."/>
            <person name="Richter R.A."/>
            <person name="Bruno V.M."/>
            <person name="Liu G."/>
            <person name="Beyhan S."/>
            <person name="Sundermann A.J."/>
            <person name="Mounaud S."/>
            <person name="Pasculle A.W."/>
            <person name="Nierman W.C."/>
            <person name="Driscoll E."/>
            <person name="Cumbie R."/>
            <person name="Clancy C.J."/>
            <person name="Dupont C.L."/>
        </authorList>
    </citation>
    <scope>NUCLEOTIDE SEQUENCE [LARGE SCALE GENOMIC DNA]</scope>
    <source>
        <strain evidence="1 2">GL24</strain>
    </source>
</reference>
<protein>
    <submittedName>
        <fullName evidence="1">Uncharacterized protein</fullName>
    </submittedName>
</protein>
<evidence type="ECO:0000313" key="1">
    <source>
        <dbReference type="EMBL" id="KAG1522192.1"/>
    </source>
</evidence>
<dbReference type="EMBL" id="JAANIU010023627">
    <property type="protein sequence ID" value="KAG1522192.1"/>
    <property type="molecule type" value="Genomic_DNA"/>
</dbReference>